<dbReference type="SMART" id="SM00448">
    <property type="entry name" value="REC"/>
    <property type="match status" value="1"/>
</dbReference>
<feature type="modified residue" description="4-aspartylphosphate" evidence="1">
    <location>
        <position position="58"/>
    </location>
</feature>
<dbReference type="Pfam" id="PF00072">
    <property type="entry name" value="Response_reg"/>
    <property type="match status" value="1"/>
</dbReference>
<accession>A0A143PP28</accession>
<evidence type="ECO:0000259" key="2">
    <source>
        <dbReference type="PROSITE" id="PS50110"/>
    </source>
</evidence>
<feature type="domain" description="Response regulatory" evidence="2">
    <location>
        <begin position="7"/>
        <end position="118"/>
    </location>
</feature>
<gene>
    <name evidence="4" type="primary">yehT_2</name>
    <name evidence="4" type="ORF">LuPra_03592</name>
</gene>
<dbReference type="InterPro" id="IPR011006">
    <property type="entry name" value="CheY-like_superfamily"/>
</dbReference>
<organism evidence="4 5">
    <name type="scientific">Luteitalea pratensis</name>
    <dbReference type="NCBI Taxonomy" id="1855912"/>
    <lineage>
        <taxon>Bacteria</taxon>
        <taxon>Pseudomonadati</taxon>
        <taxon>Acidobacteriota</taxon>
        <taxon>Vicinamibacteria</taxon>
        <taxon>Vicinamibacterales</taxon>
        <taxon>Vicinamibacteraceae</taxon>
        <taxon>Luteitalea</taxon>
    </lineage>
</organism>
<dbReference type="EMBL" id="CP015136">
    <property type="protein sequence ID" value="AMY10362.1"/>
    <property type="molecule type" value="Genomic_DNA"/>
</dbReference>
<proteinExistence type="predicted"/>
<reference evidence="4 5" key="1">
    <citation type="journal article" date="2016" name="Genome Announc.">
        <title>First Complete Genome Sequence of a Subdivision 6 Acidobacterium Strain.</title>
        <authorList>
            <person name="Huang S."/>
            <person name="Vieira S."/>
            <person name="Bunk B."/>
            <person name="Riedel T."/>
            <person name="Sproer C."/>
            <person name="Overmann J."/>
        </authorList>
    </citation>
    <scope>NUCLEOTIDE SEQUENCE [LARGE SCALE GENOMIC DNA]</scope>
    <source>
        <strain evidence="5">DSM 100886 HEG_-6_39</strain>
    </source>
</reference>
<evidence type="ECO:0000256" key="1">
    <source>
        <dbReference type="PROSITE-ProRule" id="PRU00169"/>
    </source>
</evidence>
<dbReference type="InterPro" id="IPR001789">
    <property type="entry name" value="Sig_transdc_resp-reg_receiver"/>
</dbReference>
<dbReference type="Proteomes" id="UP000076079">
    <property type="component" value="Chromosome"/>
</dbReference>
<dbReference type="SUPFAM" id="SSF52172">
    <property type="entry name" value="CheY-like"/>
    <property type="match status" value="1"/>
</dbReference>
<dbReference type="PANTHER" id="PTHR37299:SF1">
    <property type="entry name" value="STAGE 0 SPORULATION PROTEIN A HOMOLOG"/>
    <property type="match status" value="1"/>
</dbReference>
<reference evidence="5" key="2">
    <citation type="submission" date="2016-04" db="EMBL/GenBank/DDBJ databases">
        <title>First Complete Genome Sequence of a Subdivision 6 Acidobacterium.</title>
        <authorList>
            <person name="Huang S."/>
            <person name="Vieira S."/>
            <person name="Bunk B."/>
            <person name="Riedel T."/>
            <person name="Sproeer C."/>
            <person name="Overmann J."/>
        </authorList>
    </citation>
    <scope>NUCLEOTIDE SEQUENCE [LARGE SCALE GENOMIC DNA]</scope>
    <source>
        <strain evidence="5">DSM 100886 HEG_-6_39</strain>
    </source>
</reference>
<sequence>MTTRPLQVLVVDDEALAREVAVEYLSQIEDVEVAGQCANGYEAVKAVSDAMPDVLLLDVQMPRLSGFDVLELIGAGPAVIFATAHDEFALKAFEVHAVDYLLKPFSQARLADAVTRARQRLAVRAGSPADELRVALRSVRVERILVRDGGKVFIVPVETLEYAQAQDDYVLLHSQGRRLLKEQPISSLEAQLDPARFVRIHRSWLINLTQLERVELEAKDRRVAVLRDGSRLPISRSGHQRLTDALGR</sequence>
<evidence type="ECO:0000259" key="3">
    <source>
        <dbReference type="PROSITE" id="PS50930"/>
    </source>
</evidence>
<dbReference type="SMART" id="SM00850">
    <property type="entry name" value="LytTR"/>
    <property type="match status" value="1"/>
</dbReference>
<dbReference type="GO" id="GO:0003677">
    <property type="term" value="F:DNA binding"/>
    <property type="evidence" value="ECO:0007669"/>
    <property type="project" value="InterPro"/>
</dbReference>
<dbReference type="Gene3D" id="3.40.50.2300">
    <property type="match status" value="1"/>
</dbReference>
<dbReference type="GO" id="GO:0000156">
    <property type="term" value="F:phosphorelay response regulator activity"/>
    <property type="evidence" value="ECO:0007669"/>
    <property type="project" value="InterPro"/>
</dbReference>
<dbReference type="KEGG" id="abac:LuPra_03592"/>
<feature type="domain" description="HTH LytTR-type" evidence="3">
    <location>
        <begin position="144"/>
        <end position="248"/>
    </location>
</feature>
<dbReference type="PROSITE" id="PS50110">
    <property type="entry name" value="RESPONSE_REGULATORY"/>
    <property type="match status" value="1"/>
</dbReference>
<keyword evidence="1" id="KW-0597">Phosphoprotein</keyword>
<name>A0A143PP28_LUTPR</name>
<dbReference type="STRING" id="1855912.LuPra_03592"/>
<dbReference type="Gene3D" id="2.40.50.1020">
    <property type="entry name" value="LytTr DNA-binding domain"/>
    <property type="match status" value="1"/>
</dbReference>
<protein>
    <submittedName>
        <fullName evidence="4">Transcriptional regulatory protein YehT</fullName>
    </submittedName>
</protein>
<dbReference type="PANTHER" id="PTHR37299">
    <property type="entry name" value="TRANSCRIPTIONAL REGULATOR-RELATED"/>
    <property type="match status" value="1"/>
</dbReference>
<evidence type="ECO:0000313" key="4">
    <source>
        <dbReference type="EMBL" id="AMY10362.1"/>
    </source>
</evidence>
<dbReference type="Pfam" id="PF04397">
    <property type="entry name" value="LytTR"/>
    <property type="match status" value="1"/>
</dbReference>
<dbReference type="AlphaFoldDB" id="A0A143PP28"/>
<dbReference type="PROSITE" id="PS50930">
    <property type="entry name" value="HTH_LYTTR"/>
    <property type="match status" value="1"/>
</dbReference>
<evidence type="ECO:0000313" key="5">
    <source>
        <dbReference type="Proteomes" id="UP000076079"/>
    </source>
</evidence>
<dbReference type="InterPro" id="IPR007492">
    <property type="entry name" value="LytTR_DNA-bd_dom"/>
</dbReference>
<dbReference type="RefSeq" id="WP_234800451.1">
    <property type="nucleotide sequence ID" value="NZ_CP015136.1"/>
</dbReference>
<dbReference type="InterPro" id="IPR046947">
    <property type="entry name" value="LytR-like"/>
</dbReference>
<keyword evidence="5" id="KW-1185">Reference proteome</keyword>